<evidence type="ECO:0000256" key="1">
    <source>
        <dbReference type="SAM" id="MobiDB-lite"/>
    </source>
</evidence>
<name>A0A1X6N769_9APHY</name>
<sequence>MEVGEHIEDVKPDGDPPSQNLRRLPNLSQEIYDSFIDMLNSSGPTARADLQACALTCRAWLHRSRSILYRRIRLKPLTNIEHFFEIYTPERLLPYVREVAISGCLMPHIYHGRDADSGLGLGGQPDHAWITVIVPLLARFSNIEWLVLNDLSWGDIETSTRHFLLTHFSSAPRVTLSAIDFWNSNQLFRTLQSFPRLAGLSLESISWHKANHSMRQLTRPEPLTLRYLHLGHTEFARYGPFVRWMIGNRDTVTVDEALITWEDTEIRSLVDLMRTIAPSLKLLVYQQSATLPGSRFATMNTQAAMPGAAIQPAVHNGGQAAALAPIHDDHIGQGELPHVVAPANILDDHVFGGFHVHLGVQDHDFGFDDDDDDDDDSDSSPPLELDDDEPEDPEVIEKNDEENTDFVREDEANQRGLELLRLAPIERSAIARILARIVWSTMAPFGIKLVCQLLSTRTKLFSLTLLFPAAHLWHTADWGTIDAMLDDATPRAPSGTLFVLALQSNTQVNISWEDLRKVMAAKLPRLFERRVWGVRFGKTVLWPGCTV</sequence>
<feature type="region of interest" description="Disordered" evidence="1">
    <location>
        <begin position="1"/>
        <end position="22"/>
    </location>
</feature>
<feature type="compositionally biased region" description="Basic and acidic residues" evidence="1">
    <location>
        <begin position="1"/>
        <end position="14"/>
    </location>
</feature>
<dbReference type="RefSeq" id="XP_024341272.1">
    <property type="nucleotide sequence ID" value="XM_024488727.1"/>
</dbReference>
<dbReference type="OrthoDB" id="2804474at2759"/>
<accession>A0A1X6N769</accession>
<feature type="compositionally biased region" description="Acidic residues" evidence="1">
    <location>
        <begin position="367"/>
        <end position="404"/>
    </location>
</feature>
<feature type="region of interest" description="Disordered" evidence="1">
    <location>
        <begin position="365"/>
        <end position="410"/>
    </location>
</feature>
<evidence type="ECO:0000313" key="3">
    <source>
        <dbReference type="Proteomes" id="UP000194127"/>
    </source>
</evidence>
<dbReference type="GeneID" id="36333676"/>
<organism evidence="2 3">
    <name type="scientific">Postia placenta MAD-698-R-SB12</name>
    <dbReference type="NCBI Taxonomy" id="670580"/>
    <lineage>
        <taxon>Eukaryota</taxon>
        <taxon>Fungi</taxon>
        <taxon>Dikarya</taxon>
        <taxon>Basidiomycota</taxon>
        <taxon>Agaricomycotina</taxon>
        <taxon>Agaricomycetes</taxon>
        <taxon>Polyporales</taxon>
        <taxon>Adustoporiaceae</taxon>
        <taxon>Rhodonia</taxon>
    </lineage>
</organism>
<dbReference type="Proteomes" id="UP000194127">
    <property type="component" value="Unassembled WGS sequence"/>
</dbReference>
<protein>
    <recommendedName>
        <fullName evidence="4">F-box domain-containing protein</fullName>
    </recommendedName>
</protein>
<keyword evidence="3" id="KW-1185">Reference proteome</keyword>
<dbReference type="EMBL" id="KZ110594">
    <property type="protein sequence ID" value="OSX64478.1"/>
    <property type="molecule type" value="Genomic_DNA"/>
</dbReference>
<evidence type="ECO:0000313" key="2">
    <source>
        <dbReference type="EMBL" id="OSX64478.1"/>
    </source>
</evidence>
<proteinExistence type="predicted"/>
<dbReference type="AlphaFoldDB" id="A0A1X6N769"/>
<reference evidence="2 3" key="1">
    <citation type="submission" date="2017-04" db="EMBL/GenBank/DDBJ databases">
        <title>Genome Sequence of the Model Brown-Rot Fungus Postia placenta SB12.</title>
        <authorList>
            <consortium name="DOE Joint Genome Institute"/>
            <person name="Gaskell J."/>
            <person name="Kersten P."/>
            <person name="Larrondo L.F."/>
            <person name="Canessa P."/>
            <person name="Martinez D."/>
            <person name="Hibbett D."/>
            <person name="Schmoll M."/>
            <person name="Kubicek C.P."/>
            <person name="Martinez A.T."/>
            <person name="Yadav J."/>
            <person name="Master E."/>
            <person name="Magnuson J.K."/>
            <person name="James T."/>
            <person name="Yaver D."/>
            <person name="Berka R."/>
            <person name="Labutti K."/>
            <person name="Lipzen A."/>
            <person name="Aerts A."/>
            <person name="Barry K."/>
            <person name="Henrissat B."/>
            <person name="Blanchette R."/>
            <person name="Grigoriev I."/>
            <person name="Cullen D."/>
        </authorList>
    </citation>
    <scope>NUCLEOTIDE SEQUENCE [LARGE SCALE GENOMIC DNA]</scope>
    <source>
        <strain evidence="2 3">MAD-698-R-SB12</strain>
    </source>
</reference>
<gene>
    <name evidence="2" type="ORF">POSPLADRAFT_1180109</name>
</gene>
<evidence type="ECO:0008006" key="4">
    <source>
        <dbReference type="Google" id="ProtNLM"/>
    </source>
</evidence>